<gene>
    <name evidence="2" type="ORF">WJX74_000882</name>
</gene>
<dbReference type="CDD" id="cd00838">
    <property type="entry name" value="MPP_superfamily"/>
    <property type="match status" value="1"/>
</dbReference>
<evidence type="ECO:0000259" key="1">
    <source>
        <dbReference type="Pfam" id="PF00149"/>
    </source>
</evidence>
<evidence type="ECO:0000313" key="3">
    <source>
        <dbReference type="Proteomes" id="UP001438707"/>
    </source>
</evidence>
<dbReference type="PROSITE" id="PS51257">
    <property type="entry name" value="PROKAR_LIPOPROTEIN"/>
    <property type="match status" value="1"/>
</dbReference>
<dbReference type="InterPro" id="IPR004843">
    <property type="entry name" value="Calcineurin-like_PHP"/>
</dbReference>
<dbReference type="PANTHER" id="PTHR36492:SF2">
    <property type="entry name" value="[ACYL-CARRIER-PROTEIN] PHOSPHODIESTERASE PPTH"/>
    <property type="match status" value="1"/>
</dbReference>
<evidence type="ECO:0000313" key="2">
    <source>
        <dbReference type="EMBL" id="KAK9816317.1"/>
    </source>
</evidence>
<dbReference type="GO" id="GO:0016787">
    <property type="term" value="F:hydrolase activity"/>
    <property type="evidence" value="ECO:0007669"/>
    <property type="project" value="InterPro"/>
</dbReference>
<dbReference type="EMBL" id="JALJOS010000079">
    <property type="protein sequence ID" value="KAK9816317.1"/>
    <property type="molecule type" value="Genomic_DNA"/>
</dbReference>
<dbReference type="Gene3D" id="3.60.21.10">
    <property type="match status" value="2"/>
</dbReference>
<dbReference type="Pfam" id="PF00149">
    <property type="entry name" value="Metallophos"/>
    <property type="match status" value="1"/>
</dbReference>
<accession>A0AAW1Q502</accession>
<dbReference type="Proteomes" id="UP001438707">
    <property type="component" value="Unassembled WGS sequence"/>
</dbReference>
<reference evidence="2 3" key="1">
    <citation type="journal article" date="2024" name="Nat. Commun.">
        <title>Phylogenomics reveals the evolutionary origins of lichenization in chlorophyte algae.</title>
        <authorList>
            <person name="Puginier C."/>
            <person name="Libourel C."/>
            <person name="Otte J."/>
            <person name="Skaloud P."/>
            <person name="Haon M."/>
            <person name="Grisel S."/>
            <person name="Petersen M."/>
            <person name="Berrin J.G."/>
            <person name="Delaux P.M."/>
            <person name="Dal Grande F."/>
            <person name="Keller J."/>
        </authorList>
    </citation>
    <scope>NUCLEOTIDE SEQUENCE [LARGE SCALE GENOMIC DNA]</scope>
    <source>
        <strain evidence="2 3">SAG 2145</strain>
    </source>
</reference>
<feature type="domain" description="Calcineurin-like phosphoesterase" evidence="1">
    <location>
        <begin position="48"/>
        <end position="280"/>
    </location>
</feature>
<dbReference type="SUPFAM" id="SSF56300">
    <property type="entry name" value="Metallo-dependent phosphatases"/>
    <property type="match status" value="1"/>
</dbReference>
<keyword evidence="3" id="KW-1185">Reference proteome</keyword>
<dbReference type="InterPro" id="IPR029052">
    <property type="entry name" value="Metallo-depent_PP-like"/>
</dbReference>
<dbReference type="InterPro" id="IPR052963">
    <property type="entry name" value="Pantetheine_PDE"/>
</dbReference>
<protein>
    <recommendedName>
        <fullName evidence="1">Calcineurin-like phosphoesterase domain-containing protein</fullName>
    </recommendedName>
</protein>
<comment type="caution">
    <text evidence="2">The sequence shown here is derived from an EMBL/GenBank/DDBJ whole genome shotgun (WGS) entry which is preliminary data.</text>
</comment>
<proteinExistence type="predicted"/>
<dbReference type="PANTHER" id="PTHR36492">
    <property type="match status" value="1"/>
</dbReference>
<dbReference type="AlphaFoldDB" id="A0AAW1Q502"/>
<name>A0AAW1Q502_9CHLO</name>
<organism evidence="2 3">
    <name type="scientific">Apatococcus lobatus</name>
    <dbReference type="NCBI Taxonomy" id="904363"/>
    <lineage>
        <taxon>Eukaryota</taxon>
        <taxon>Viridiplantae</taxon>
        <taxon>Chlorophyta</taxon>
        <taxon>core chlorophytes</taxon>
        <taxon>Trebouxiophyceae</taxon>
        <taxon>Chlorellales</taxon>
        <taxon>Chlorellaceae</taxon>
        <taxon>Apatococcus</taxon>
    </lineage>
</organism>
<sequence length="409" mass="45753">MVVIGTRSLVILRAARPSPFRQRTLIHSSAAACSCLNTCAISEQGPRRVLAVSDLHVDHPENFKWTNKLAATDHRHDVLIVAGDISHNQEKLSQTLQGLTKAFWKVFFVVGNHELWTRAKDDSMVGAEHSPQKMQLIHSLCADLGVLTKPTRLGPVLICPLISWHHQSFDREPDIPGVPRPSPLFVSDYRACTWPEGFPGIGTEELAQWFDAQNEPAEQILDMSHDADVISFSHFLPLQALLPEKRNLFYSGLAKAVGSDFLARRIAELQPSIHLFGHTHFGWDATLDGIRYIQAPLCTPRERLGRLGSIILHHADIPPSRMTRTDGAGHAIPDTDPLAADWLPVTIWRSKQDMSSYPPGGDWQALKHGCMCPPLHARWSDYFQTEPRRPDDLTLAPWVKGVRRQPPAT</sequence>